<dbReference type="AlphaFoldDB" id="A0A1G8YWJ4"/>
<protein>
    <submittedName>
        <fullName evidence="3">Uncharacterized protein</fullName>
    </submittedName>
</protein>
<evidence type="ECO:0000313" key="3">
    <source>
        <dbReference type="EMBL" id="SDK07146.1"/>
    </source>
</evidence>
<feature type="region of interest" description="Disordered" evidence="1">
    <location>
        <begin position="1"/>
        <end position="158"/>
    </location>
</feature>
<feature type="compositionally biased region" description="Pro residues" evidence="1">
    <location>
        <begin position="103"/>
        <end position="128"/>
    </location>
</feature>
<dbReference type="EMBL" id="FNFB01000005">
    <property type="protein sequence ID" value="SDK07146.1"/>
    <property type="molecule type" value="Genomic_DNA"/>
</dbReference>
<feature type="compositionally biased region" description="Pro residues" evidence="1">
    <location>
        <begin position="141"/>
        <end position="158"/>
    </location>
</feature>
<name>A0A1G8YWJ4_9ACTN</name>
<evidence type="ECO:0000313" key="4">
    <source>
        <dbReference type="Proteomes" id="UP000198683"/>
    </source>
</evidence>
<sequence>MGWLGQKRMHQNGVMAHPPQPPQPYPHPQQPGDSGGQGAAPGYGPPQPGPEGPAYGPPPGAPYGPGPYQQAQYGPGPQQQGPYGRPDGQDAYQQPGAHQQPGPYQPGPHQQPGPYQPGPYQQPGPGPHPQAGGPHGGFQPPGGPPYGGPPGGYPGPPPKNNNGLVLGLVIAGVAVLLLAGVGVGAYTYLRNKPDVVPTIALPTVTTLPDTDPPTPPPTSEPPEPSPTPSESATDDRPEPGSPINDDEFDDWNFRLDSTKYNAKKVGGWTYDSCDPIDPTGLLDCDRSTEIAYTAYSGHLKAILITASFPNERSAQAAAKRLDKAKGQGIKWREDKTLTNPVYAKMLSGPTGKYVVITIVTADSSARASAQGFHRMLQSDHAAYYVFRDM</sequence>
<organism evidence="3 4">
    <name type="scientific">Nonomuraea maritima</name>
    <dbReference type="NCBI Taxonomy" id="683260"/>
    <lineage>
        <taxon>Bacteria</taxon>
        <taxon>Bacillati</taxon>
        <taxon>Actinomycetota</taxon>
        <taxon>Actinomycetes</taxon>
        <taxon>Streptosporangiales</taxon>
        <taxon>Streptosporangiaceae</taxon>
        <taxon>Nonomuraea</taxon>
    </lineage>
</organism>
<keyword evidence="2" id="KW-1133">Transmembrane helix</keyword>
<feature type="compositionally biased region" description="Pro residues" evidence="1">
    <location>
        <begin position="43"/>
        <end position="65"/>
    </location>
</feature>
<feature type="compositionally biased region" description="Pro residues" evidence="1">
    <location>
        <begin position="18"/>
        <end position="29"/>
    </location>
</feature>
<dbReference type="STRING" id="683260.SAMN05421874_10533"/>
<feature type="compositionally biased region" description="Low complexity" evidence="1">
    <location>
        <begin position="66"/>
        <end position="86"/>
    </location>
</feature>
<keyword evidence="2" id="KW-0812">Transmembrane</keyword>
<evidence type="ECO:0000256" key="1">
    <source>
        <dbReference type="SAM" id="MobiDB-lite"/>
    </source>
</evidence>
<keyword evidence="4" id="KW-1185">Reference proteome</keyword>
<proteinExistence type="predicted"/>
<feature type="compositionally biased region" description="Pro residues" evidence="1">
    <location>
        <begin position="210"/>
        <end position="227"/>
    </location>
</feature>
<keyword evidence="2" id="KW-0472">Membrane</keyword>
<feature type="compositionally biased region" description="Low complexity" evidence="1">
    <location>
        <begin position="92"/>
        <end position="102"/>
    </location>
</feature>
<evidence type="ECO:0000256" key="2">
    <source>
        <dbReference type="SAM" id="Phobius"/>
    </source>
</evidence>
<feature type="region of interest" description="Disordered" evidence="1">
    <location>
        <begin position="203"/>
        <end position="250"/>
    </location>
</feature>
<feature type="transmembrane region" description="Helical" evidence="2">
    <location>
        <begin position="164"/>
        <end position="189"/>
    </location>
</feature>
<dbReference type="Proteomes" id="UP000198683">
    <property type="component" value="Unassembled WGS sequence"/>
</dbReference>
<gene>
    <name evidence="3" type="ORF">SAMN05421874_10533</name>
</gene>
<accession>A0A1G8YWJ4</accession>
<dbReference type="PRINTS" id="PR01217">
    <property type="entry name" value="PRICHEXTENSN"/>
</dbReference>
<reference evidence="3 4" key="1">
    <citation type="submission" date="2016-10" db="EMBL/GenBank/DDBJ databases">
        <authorList>
            <person name="de Groot N.N."/>
        </authorList>
    </citation>
    <scope>NUCLEOTIDE SEQUENCE [LARGE SCALE GENOMIC DNA]</scope>
    <source>
        <strain evidence="3 4">CGMCC 4.5681</strain>
    </source>
</reference>